<dbReference type="AlphaFoldDB" id="A0A917J7X2"/>
<comment type="caution">
    <text evidence="3">The sequence shown here is derived from an EMBL/GenBank/DDBJ whole genome shotgun (WGS) entry which is preliminary data.</text>
</comment>
<name>A0A917J7X2_9SPHI</name>
<keyword evidence="2" id="KW-0812">Transmembrane</keyword>
<accession>A0A917J7X2</accession>
<feature type="transmembrane region" description="Helical" evidence="2">
    <location>
        <begin position="216"/>
        <end position="236"/>
    </location>
</feature>
<feature type="transmembrane region" description="Helical" evidence="2">
    <location>
        <begin position="112"/>
        <end position="130"/>
    </location>
</feature>
<feature type="transmembrane region" description="Helical" evidence="2">
    <location>
        <begin position="161"/>
        <end position="179"/>
    </location>
</feature>
<feature type="region of interest" description="Disordered" evidence="1">
    <location>
        <begin position="370"/>
        <end position="391"/>
    </location>
</feature>
<evidence type="ECO:0000313" key="3">
    <source>
        <dbReference type="EMBL" id="GGI50383.1"/>
    </source>
</evidence>
<keyword evidence="4" id="KW-1185">Reference proteome</keyword>
<evidence type="ECO:0000256" key="1">
    <source>
        <dbReference type="SAM" id="MobiDB-lite"/>
    </source>
</evidence>
<keyword evidence="2" id="KW-1133">Transmembrane helix</keyword>
<organism evidence="3 4">
    <name type="scientific">Mucilaginibacter galii</name>
    <dbReference type="NCBI Taxonomy" id="2005073"/>
    <lineage>
        <taxon>Bacteria</taxon>
        <taxon>Pseudomonadati</taxon>
        <taxon>Bacteroidota</taxon>
        <taxon>Sphingobacteriia</taxon>
        <taxon>Sphingobacteriales</taxon>
        <taxon>Sphingobacteriaceae</taxon>
        <taxon>Mucilaginibacter</taxon>
    </lineage>
</organism>
<evidence type="ECO:0000313" key="4">
    <source>
        <dbReference type="Proteomes" id="UP000662074"/>
    </source>
</evidence>
<feature type="transmembrane region" description="Helical" evidence="2">
    <location>
        <begin position="82"/>
        <end position="100"/>
    </location>
</feature>
<feature type="compositionally biased region" description="Gly residues" evidence="1">
    <location>
        <begin position="376"/>
        <end position="391"/>
    </location>
</feature>
<protein>
    <submittedName>
        <fullName evidence="3">Uncharacterized protein</fullName>
    </submittedName>
</protein>
<feature type="transmembrane region" description="Helical" evidence="2">
    <location>
        <begin position="136"/>
        <end position="154"/>
    </location>
</feature>
<dbReference type="RefSeq" id="WP_188415504.1">
    <property type="nucleotide sequence ID" value="NZ_BMDO01000003.1"/>
</dbReference>
<evidence type="ECO:0000256" key="2">
    <source>
        <dbReference type="SAM" id="Phobius"/>
    </source>
</evidence>
<proteinExistence type="predicted"/>
<dbReference type="Proteomes" id="UP000662074">
    <property type="component" value="Unassembled WGS sequence"/>
</dbReference>
<reference evidence="3" key="2">
    <citation type="submission" date="2020-09" db="EMBL/GenBank/DDBJ databases">
        <authorList>
            <person name="Sun Q."/>
            <person name="Sedlacek I."/>
        </authorList>
    </citation>
    <scope>NUCLEOTIDE SEQUENCE</scope>
    <source>
        <strain evidence="3">CCM 8711</strain>
    </source>
</reference>
<feature type="transmembrane region" description="Helical" evidence="2">
    <location>
        <begin position="256"/>
        <end position="276"/>
    </location>
</feature>
<feature type="transmembrane region" description="Helical" evidence="2">
    <location>
        <begin position="283"/>
        <end position="300"/>
    </location>
</feature>
<keyword evidence="2" id="KW-0472">Membrane</keyword>
<reference evidence="3" key="1">
    <citation type="journal article" date="2014" name="Int. J. Syst. Evol. Microbiol.">
        <title>Complete genome sequence of Corynebacterium casei LMG S-19264T (=DSM 44701T), isolated from a smear-ripened cheese.</title>
        <authorList>
            <consortium name="US DOE Joint Genome Institute (JGI-PGF)"/>
            <person name="Walter F."/>
            <person name="Albersmeier A."/>
            <person name="Kalinowski J."/>
            <person name="Ruckert C."/>
        </authorList>
    </citation>
    <scope>NUCLEOTIDE SEQUENCE</scope>
    <source>
        <strain evidence="3">CCM 8711</strain>
    </source>
</reference>
<feature type="transmembrane region" description="Helical" evidence="2">
    <location>
        <begin position="306"/>
        <end position="328"/>
    </location>
</feature>
<feature type="transmembrane region" description="Helical" evidence="2">
    <location>
        <begin position="185"/>
        <end position="204"/>
    </location>
</feature>
<sequence>MIIHNKEWLNNLKLQEQFEDDHDAGCLTDNELKNLKAKYFSRLTSYGILMRVGLFVLTLIIVAFSTGMISLVLAESHLIENFMWPLILGIGNYFILEKWVKDNYHYGSGVDNALIITTAGFLIGGFGWMMDTIDNSQSHFISISLFTLAVSVYLSLRFADLLMSALSCLSLLAFIFFAWQYLGGFGMATLPFVLMLVSGGIYYFSKRLIKHPKAYYYDHCLHVLQILSLLTLYLSGNYYVVNELSNELHNTPGAPLPFGFIFWIITILLPLGYIAWGIKTRNMIMLRVGLLLVAGAVYTFRTYYHVLPIEVALSIGGAVMLLISYAVIKYLKTPKQGFTTAPLKRSSVLDHLNIESIIIGETFSNTGAAPTNPGSRFGGGSAGGGGSSAGY</sequence>
<feature type="transmembrane region" description="Helical" evidence="2">
    <location>
        <begin position="48"/>
        <end position="70"/>
    </location>
</feature>
<gene>
    <name evidence="3" type="ORF">GCM10011425_15950</name>
</gene>
<dbReference type="EMBL" id="BMDO01000003">
    <property type="protein sequence ID" value="GGI50383.1"/>
    <property type="molecule type" value="Genomic_DNA"/>
</dbReference>